<keyword evidence="3" id="KW-1185">Reference proteome</keyword>
<protein>
    <submittedName>
        <fullName evidence="2">Uncharacterized protein</fullName>
    </submittedName>
</protein>
<evidence type="ECO:0000256" key="1">
    <source>
        <dbReference type="SAM" id="Phobius"/>
    </source>
</evidence>
<reference evidence="3" key="1">
    <citation type="journal article" date="2019" name="Int. J. Syst. Evol. Microbiol.">
        <title>The Global Catalogue of Microorganisms (GCM) 10K type strain sequencing project: providing services to taxonomists for standard genome sequencing and annotation.</title>
        <authorList>
            <consortium name="The Broad Institute Genomics Platform"/>
            <consortium name="The Broad Institute Genome Sequencing Center for Infectious Disease"/>
            <person name="Wu L."/>
            <person name="Ma J."/>
        </authorList>
    </citation>
    <scope>NUCLEOTIDE SEQUENCE [LARGE SCALE GENOMIC DNA]</scope>
    <source>
        <strain evidence="3">CGMCC 1.19062</strain>
    </source>
</reference>
<keyword evidence="1" id="KW-0472">Membrane</keyword>
<accession>A0ABW5DRI5</accession>
<comment type="caution">
    <text evidence="2">The sequence shown here is derived from an EMBL/GenBank/DDBJ whole genome shotgun (WGS) entry which is preliminary data.</text>
</comment>
<dbReference type="EMBL" id="JBHUIP010000003">
    <property type="protein sequence ID" value="MFD2262146.1"/>
    <property type="molecule type" value="Genomic_DNA"/>
</dbReference>
<keyword evidence="1" id="KW-1133">Transmembrane helix</keyword>
<sequence length="56" mass="6114">MSHSHDHSHHAPHTHGHDAPVAYTGGPFGWSVQRRLIWVAGALAALWLLVAWALGE</sequence>
<feature type="transmembrane region" description="Helical" evidence="1">
    <location>
        <begin position="36"/>
        <end position="55"/>
    </location>
</feature>
<dbReference type="Proteomes" id="UP001597295">
    <property type="component" value="Unassembled WGS sequence"/>
</dbReference>
<organism evidence="2 3">
    <name type="scientific">Lacibacterium aquatile</name>
    <dbReference type="NCBI Taxonomy" id="1168082"/>
    <lineage>
        <taxon>Bacteria</taxon>
        <taxon>Pseudomonadati</taxon>
        <taxon>Pseudomonadota</taxon>
        <taxon>Alphaproteobacteria</taxon>
        <taxon>Rhodospirillales</taxon>
        <taxon>Rhodospirillaceae</taxon>
    </lineage>
</organism>
<evidence type="ECO:0000313" key="3">
    <source>
        <dbReference type="Proteomes" id="UP001597295"/>
    </source>
</evidence>
<gene>
    <name evidence="2" type="ORF">ACFSM5_04550</name>
</gene>
<keyword evidence="1" id="KW-0812">Transmembrane</keyword>
<evidence type="ECO:0000313" key="2">
    <source>
        <dbReference type="EMBL" id="MFD2262146.1"/>
    </source>
</evidence>
<dbReference type="RefSeq" id="WP_379875061.1">
    <property type="nucleotide sequence ID" value="NZ_JBHUIP010000003.1"/>
</dbReference>
<name>A0ABW5DRI5_9PROT</name>
<proteinExistence type="predicted"/>